<dbReference type="Proteomes" id="UP001501447">
    <property type="component" value="Unassembled WGS sequence"/>
</dbReference>
<comment type="caution">
    <text evidence="2">The sequence shown here is derived from an EMBL/GenBank/DDBJ whole genome shotgun (WGS) entry which is preliminary data.</text>
</comment>
<evidence type="ECO:0008006" key="4">
    <source>
        <dbReference type="Google" id="ProtNLM"/>
    </source>
</evidence>
<dbReference type="Gene3D" id="3.40.50.1000">
    <property type="entry name" value="HAD superfamily/HAD-like"/>
    <property type="match status" value="1"/>
</dbReference>
<dbReference type="NCBIfam" id="TIGR01549">
    <property type="entry name" value="HAD-SF-IA-v1"/>
    <property type="match status" value="1"/>
</dbReference>
<organism evidence="2 3">
    <name type="scientific">Streptomyces axinellae</name>
    <dbReference type="NCBI Taxonomy" id="552788"/>
    <lineage>
        <taxon>Bacteria</taxon>
        <taxon>Bacillati</taxon>
        <taxon>Actinomycetota</taxon>
        <taxon>Actinomycetes</taxon>
        <taxon>Kitasatosporales</taxon>
        <taxon>Streptomycetaceae</taxon>
        <taxon>Streptomyces</taxon>
    </lineage>
</organism>
<evidence type="ECO:0000313" key="2">
    <source>
        <dbReference type="EMBL" id="GAA2598661.1"/>
    </source>
</evidence>
<evidence type="ECO:0000313" key="3">
    <source>
        <dbReference type="Proteomes" id="UP001501447"/>
    </source>
</evidence>
<proteinExistence type="predicted"/>
<dbReference type="InterPro" id="IPR023214">
    <property type="entry name" value="HAD_sf"/>
</dbReference>
<dbReference type="PRINTS" id="PR00413">
    <property type="entry name" value="HADHALOGNASE"/>
</dbReference>
<dbReference type="PANTHER" id="PTHR43316:SF3">
    <property type="entry name" value="HALOACID DEHALOGENASE, TYPE II (AFU_ORTHOLOGUE AFUA_2G07750)-RELATED"/>
    <property type="match status" value="1"/>
</dbReference>
<dbReference type="SFLD" id="SFLDS00003">
    <property type="entry name" value="Haloacid_Dehalogenase"/>
    <property type="match status" value="1"/>
</dbReference>
<dbReference type="EMBL" id="BAAARJ010000003">
    <property type="protein sequence ID" value="GAA2598661.1"/>
    <property type="molecule type" value="Genomic_DNA"/>
</dbReference>
<keyword evidence="1" id="KW-0378">Hydrolase</keyword>
<dbReference type="InterPro" id="IPR006439">
    <property type="entry name" value="HAD-SF_hydro_IA"/>
</dbReference>
<dbReference type="SFLD" id="SFLDG01129">
    <property type="entry name" value="C1.5:_HAD__Beta-PGM__Phosphata"/>
    <property type="match status" value="1"/>
</dbReference>
<dbReference type="PANTHER" id="PTHR43316">
    <property type="entry name" value="HYDROLASE, HALOACID DELAHOGENASE-RELATED"/>
    <property type="match status" value="1"/>
</dbReference>
<gene>
    <name evidence="2" type="ORF">GCM10009863_10040</name>
</gene>
<keyword evidence="3" id="KW-1185">Reference proteome</keyword>
<dbReference type="Pfam" id="PF00702">
    <property type="entry name" value="Hydrolase"/>
    <property type="match status" value="1"/>
</dbReference>
<sequence>MRTRGVLVKGRPGVWTRRLLAMITTIVFDVGETLTRDDRHWGRWADWLDIPRHTLSALVGAVVAQGRDNADALRLIRPGIDLRAERAEMERAGLSEFLDDSDLYEDVRPGLAALRDAGYAVHVAGNQTARAGGLLRALDLPADSISTSAEWGVAKPDPDFFERVIRVTGAAPASILYVGDHPANDIVPAKRVGLRTCLIRRGPWGHLWADEPDVTPDWHIDSHHDLLPLLASSGA</sequence>
<dbReference type="InterPro" id="IPR051540">
    <property type="entry name" value="S-2-haloacid_dehalogenase"/>
</dbReference>
<dbReference type="SUPFAM" id="SSF56784">
    <property type="entry name" value="HAD-like"/>
    <property type="match status" value="1"/>
</dbReference>
<protein>
    <recommendedName>
        <fullName evidence="4">Hydrolase</fullName>
    </recommendedName>
</protein>
<dbReference type="InterPro" id="IPR036412">
    <property type="entry name" value="HAD-like_sf"/>
</dbReference>
<name>A0ABN3PU15_9ACTN</name>
<reference evidence="3" key="1">
    <citation type="journal article" date="2019" name="Int. J. Syst. Evol. Microbiol.">
        <title>The Global Catalogue of Microorganisms (GCM) 10K type strain sequencing project: providing services to taxonomists for standard genome sequencing and annotation.</title>
        <authorList>
            <consortium name="The Broad Institute Genomics Platform"/>
            <consortium name="The Broad Institute Genome Sequencing Center for Infectious Disease"/>
            <person name="Wu L."/>
            <person name="Ma J."/>
        </authorList>
    </citation>
    <scope>NUCLEOTIDE SEQUENCE [LARGE SCALE GENOMIC DNA]</scope>
    <source>
        <strain evidence="3">JCM 16373</strain>
    </source>
</reference>
<evidence type="ECO:0000256" key="1">
    <source>
        <dbReference type="ARBA" id="ARBA00022801"/>
    </source>
</evidence>
<accession>A0ABN3PU15</accession>